<dbReference type="Proteomes" id="UP001497472">
    <property type="component" value="Unassembled WGS sequence"/>
</dbReference>
<organism evidence="2 3">
    <name type="scientific">Leptosia nina</name>
    <dbReference type="NCBI Taxonomy" id="320188"/>
    <lineage>
        <taxon>Eukaryota</taxon>
        <taxon>Metazoa</taxon>
        <taxon>Ecdysozoa</taxon>
        <taxon>Arthropoda</taxon>
        <taxon>Hexapoda</taxon>
        <taxon>Insecta</taxon>
        <taxon>Pterygota</taxon>
        <taxon>Neoptera</taxon>
        <taxon>Endopterygota</taxon>
        <taxon>Lepidoptera</taxon>
        <taxon>Glossata</taxon>
        <taxon>Ditrysia</taxon>
        <taxon>Papilionoidea</taxon>
        <taxon>Pieridae</taxon>
        <taxon>Pierinae</taxon>
        <taxon>Leptosia</taxon>
    </lineage>
</organism>
<reference evidence="2 3" key="1">
    <citation type="submission" date="2023-11" db="EMBL/GenBank/DDBJ databases">
        <authorList>
            <person name="Okamura Y."/>
        </authorList>
    </citation>
    <scope>NUCLEOTIDE SEQUENCE [LARGE SCALE GENOMIC DNA]</scope>
</reference>
<evidence type="ECO:0000313" key="2">
    <source>
        <dbReference type="EMBL" id="CAK1541172.1"/>
    </source>
</evidence>
<dbReference type="AlphaFoldDB" id="A0AAV1IVJ7"/>
<dbReference type="EMBL" id="CAVLEF010000002">
    <property type="protein sequence ID" value="CAK1541172.1"/>
    <property type="molecule type" value="Genomic_DNA"/>
</dbReference>
<comment type="caution">
    <text evidence="2">The sequence shown here is derived from an EMBL/GenBank/DDBJ whole genome shotgun (WGS) entry which is preliminary data.</text>
</comment>
<accession>A0AAV1IVJ7</accession>
<name>A0AAV1IVJ7_9NEOP</name>
<proteinExistence type="predicted"/>
<keyword evidence="3" id="KW-1185">Reference proteome</keyword>
<sequence length="127" mass="13563">MSVRYAILVCIVTFFSSGMLRLKIFGVFGKNLVFGEKKRRTVTKKRGGKGRIASAPPAPPTAQLHRLSAAEASTRVPRTTPHSTVDRPIALTHAALASIVEAAVQSALAAIKTTGKKETAPKTAWPQ</sequence>
<evidence type="ECO:0000313" key="3">
    <source>
        <dbReference type="Proteomes" id="UP001497472"/>
    </source>
</evidence>
<gene>
    <name evidence="2" type="ORF">LNINA_LOCUS1178</name>
</gene>
<feature type="region of interest" description="Disordered" evidence="1">
    <location>
        <begin position="42"/>
        <end position="63"/>
    </location>
</feature>
<protein>
    <submittedName>
        <fullName evidence="2">Uncharacterized protein</fullName>
    </submittedName>
</protein>
<evidence type="ECO:0000256" key="1">
    <source>
        <dbReference type="SAM" id="MobiDB-lite"/>
    </source>
</evidence>